<sequence length="81" mass="9215">MAREIIRVCGAIPVNDQYWSEAASVGYDGVTKINPSFDQDSGVVWFEVYKGDQLWKRLNARFMEVVEYKLEEVGNDAQANP</sequence>
<evidence type="ECO:0000313" key="1">
    <source>
        <dbReference type="EMBL" id="GHB33715.1"/>
    </source>
</evidence>
<gene>
    <name evidence="1" type="ORF">GCM10007094_23170</name>
</gene>
<comment type="caution">
    <text evidence="1">The sequence shown here is derived from an EMBL/GenBank/DDBJ whole genome shotgun (WGS) entry which is preliminary data.</text>
</comment>
<accession>A0ABQ3EIS1</accession>
<dbReference type="Proteomes" id="UP000637980">
    <property type="component" value="Unassembled WGS sequence"/>
</dbReference>
<reference evidence="2" key="1">
    <citation type="journal article" date="2019" name="Int. J. Syst. Evol. Microbiol.">
        <title>The Global Catalogue of Microorganisms (GCM) 10K type strain sequencing project: providing services to taxonomists for standard genome sequencing and annotation.</title>
        <authorList>
            <consortium name="The Broad Institute Genomics Platform"/>
            <consortium name="The Broad Institute Genome Sequencing Center for Infectious Disease"/>
            <person name="Wu L."/>
            <person name="Ma J."/>
        </authorList>
    </citation>
    <scope>NUCLEOTIDE SEQUENCE [LARGE SCALE GENOMIC DNA]</scope>
    <source>
        <strain evidence="2">KCTC 12861</strain>
    </source>
</reference>
<evidence type="ECO:0000313" key="2">
    <source>
        <dbReference type="Proteomes" id="UP000637980"/>
    </source>
</evidence>
<protein>
    <submittedName>
        <fullName evidence="1">Uncharacterized protein</fullName>
    </submittedName>
</protein>
<dbReference type="EMBL" id="BMXE01000004">
    <property type="protein sequence ID" value="GHB33715.1"/>
    <property type="molecule type" value="Genomic_DNA"/>
</dbReference>
<proteinExistence type="predicted"/>
<keyword evidence="2" id="KW-1185">Reference proteome</keyword>
<dbReference type="RefSeq" id="WP_189436962.1">
    <property type="nucleotide sequence ID" value="NZ_BMXE01000004.1"/>
</dbReference>
<name>A0ABQ3EIS1_9HYPH</name>
<organism evidence="1 2">
    <name type="scientific">Pseudovibrio japonicus</name>
    <dbReference type="NCBI Taxonomy" id="366534"/>
    <lineage>
        <taxon>Bacteria</taxon>
        <taxon>Pseudomonadati</taxon>
        <taxon>Pseudomonadota</taxon>
        <taxon>Alphaproteobacteria</taxon>
        <taxon>Hyphomicrobiales</taxon>
        <taxon>Stappiaceae</taxon>
        <taxon>Pseudovibrio</taxon>
    </lineage>
</organism>